<gene>
    <name evidence="1" type="primary">TGS1_2</name>
    <name evidence="1" type="ORF">LPJ66_003204</name>
</gene>
<evidence type="ECO:0000313" key="1">
    <source>
        <dbReference type="EMBL" id="KAJ1897713.1"/>
    </source>
</evidence>
<dbReference type="Proteomes" id="UP001150581">
    <property type="component" value="Unassembled WGS sequence"/>
</dbReference>
<organism evidence="1 2">
    <name type="scientific">Kickxella alabastrina</name>
    <dbReference type="NCBI Taxonomy" id="61397"/>
    <lineage>
        <taxon>Eukaryota</taxon>
        <taxon>Fungi</taxon>
        <taxon>Fungi incertae sedis</taxon>
        <taxon>Zoopagomycota</taxon>
        <taxon>Kickxellomycotina</taxon>
        <taxon>Kickxellomycetes</taxon>
        <taxon>Kickxellales</taxon>
        <taxon>Kickxellaceae</taxon>
        <taxon>Kickxella</taxon>
    </lineage>
</organism>
<reference evidence="1" key="1">
    <citation type="submission" date="2022-07" db="EMBL/GenBank/DDBJ databases">
        <title>Phylogenomic reconstructions and comparative analyses of Kickxellomycotina fungi.</title>
        <authorList>
            <person name="Reynolds N.K."/>
            <person name="Stajich J.E."/>
            <person name="Barry K."/>
            <person name="Grigoriev I.V."/>
            <person name="Crous P."/>
            <person name="Smith M.E."/>
        </authorList>
    </citation>
    <scope>NUCLEOTIDE SEQUENCE</scope>
    <source>
        <strain evidence="1">Benny 63K</strain>
    </source>
</reference>
<protein>
    <submittedName>
        <fullName evidence="1">Trimethylguanosine synthase</fullName>
    </submittedName>
</protein>
<comment type="caution">
    <text evidence="1">The sequence shown here is derived from an EMBL/GenBank/DDBJ whole genome shotgun (WGS) entry which is preliminary data.</text>
</comment>
<sequence length="287" mass="32836">MPKRRQRQPLDAEDAETLAKRTRHNTPVKTTAATSAGRKNSNDKYFTTTQGQKLPIELKKYWNNRYSFFNRFDEGIQIDEEGWYSVTPEVIAEDTAQRISRLFNRNTESKTKKGEELYGRFCVIDAFCGVGGNAIKFAEWCEHVIAIDIDPVRLAMARHNAEVYGVSDRIEFILGDFYELAPSLVADVVFMSPPWGGPEYLGSEVYDLKHMPFHSGQEWVDRARMVSSNIAYFMPRNCDPRQLADLFPGVPCDIEMNYTGNFFKAITAYYGDLAMFGSCEPRILKEL</sequence>
<accession>A0ACC1IML2</accession>
<dbReference type="EMBL" id="JANBPG010000306">
    <property type="protein sequence ID" value="KAJ1897713.1"/>
    <property type="molecule type" value="Genomic_DNA"/>
</dbReference>
<name>A0ACC1IML2_9FUNG</name>
<proteinExistence type="predicted"/>
<evidence type="ECO:0000313" key="2">
    <source>
        <dbReference type="Proteomes" id="UP001150581"/>
    </source>
</evidence>
<keyword evidence="2" id="KW-1185">Reference proteome</keyword>